<sequence>MQERLEGLLSPLVAGMGFELWGLEYAQRGEQALLRVFIDRDGGITLDDCALVSEQVGALLDVEDPITLAYRLEVSSPGLDRVLFKPEQYRRYIGARLKLRLRWAVEGRRNVQGRLVACDDEAVSIELETGEAATVPLESVHRARLIYEMGSEQPEQRSVSDTDE</sequence>
<name>A0A1A6C734_9GAMM</name>
<comment type="caution">
    <text evidence="6">The sequence shown here is derived from an EMBL/GenBank/DDBJ whole genome shotgun (WGS) entry which is preliminary data.</text>
</comment>
<evidence type="ECO:0000259" key="4">
    <source>
        <dbReference type="Pfam" id="PF02576"/>
    </source>
</evidence>
<organism evidence="6 7">
    <name type="scientific">Acidihalobacter prosperus</name>
    <dbReference type="NCBI Taxonomy" id="160660"/>
    <lineage>
        <taxon>Bacteria</taxon>
        <taxon>Pseudomonadati</taxon>
        <taxon>Pseudomonadota</taxon>
        <taxon>Gammaproteobacteria</taxon>
        <taxon>Chromatiales</taxon>
        <taxon>Ectothiorhodospiraceae</taxon>
        <taxon>Acidihalobacter</taxon>
    </lineage>
</organism>
<dbReference type="Pfam" id="PF17384">
    <property type="entry name" value="DUF150_C"/>
    <property type="match status" value="1"/>
</dbReference>
<comment type="function">
    <text evidence="3">Required for maturation of 30S ribosomal subunits.</text>
</comment>
<evidence type="ECO:0000259" key="5">
    <source>
        <dbReference type="Pfam" id="PF17384"/>
    </source>
</evidence>
<dbReference type="SUPFAM" id="SSF75420">
    <property type="entry name" value="YhbC-like, N-terminal domain"/>
    <property type="match status" value="1"/>
</dbReference>
<evidence type="ECO:0000256" key="3">
    <source>
        <dbReference type="HAMAP-Rule" id="MF_01077"/>
    </source>
</evidence>
<dbReference type="AlphaFoldDB" id="A0A1A6C734"/>
<accession>A0A1A6C734</accession>
<dbReference type="GO" id="GO:0005829">
    <property type="term" value="C:cytosol"/>
    <property type="evidence" value="ECO:0007669"/>
    <property type="project" value="TreeGrafter"/>
</dbReference>
<dbReference type="HAMAP" id="MF_01077">
    <property type="entry name" value="RimP"/>
    <property type="match status" value="1"/>
</dbReference>
<keyword evidence="7" id="KW-1185">Reference proteome</keyword>
<proteinExistence type="inferred from homology"/>
<dbReference type="EMBL" id="JQSG02000001">
    <property type="protein sequence ID" value="OBS10359.1"/>
    <property type="molecule type" value="Genomic_DNA"/>
</dbReference>
<evidence type="ECO:0000256" key="2">
    <source>
        <dbReference type="ARBA" id="ARBA00022517"/>
    </source>
</evidence>
<dbReference type="GO" id="GO:0006412">
    <property type="term" value="P:translation"/>
    <property type="evidence" value="ECO:0007669"/>
    <property type="project" value="TreeGrafter"/>
</dbReference>
<evidence type="ECO:0000313" key="6">
    <source>
        <dbReference type="EMBL" id="OBS10359.1"/>
    </source>
</evidence>
<dbReference type="PANTHER" id="PTHR33867:SF1">
    <property type="entry name" value="RIBOSOME MATURATION FACTOR RIMP"/>
    <property type="match status" value="1"/>
</dbReference>
<dbReference type="InterPro" id="IPR003728">
    <property type="entry name" value="Ribosome_maturation_RimP"/>
</dbReference>
<protein>
    <recommendedName>
        <fullName evidence="3">Ribosome maturation factor RimP</fullName>
    </recommendedName>
</protein>
<keyword evidence="2 3" id="KW-0690">Ribosome biogenesis</keyword>
<dbReference type="FunFam" id="3.30.300.70:FF:000001">
    <property type="entry name" value="Ribosome maturation factor RimP"/>
    <property type="match status" value="1"/>
</dbReference>
<dbReference type="Proteomes" id="UP000029273">
    <property type="component" value="Unassembled WGS sequence"/>
</dbReference>
<dbReference type="Gene3D" id="2.30.30.180">
    <property type="entry name" value="Ribosome maturation factor RimP, C-terminal domain"/>
    <property type="match status" value="1"/>
</dbReference>
<keyword evidence="1 3" id="KW-0963">Cytoplasm</keyword>
<comment type="similarity">
    <text evidence="3">Belongs to the RimP family.</text>
</comment>
<dbReference type="Pfam" id="PF02576">
    <property type="entry name" value="RimP_N"/>
    <property type="match status" value="1"/>
</dbReference>
<evidence type="ECO:0000313" key="7">
    <source>
        <dbReference type="Proteomes" id="UP000029273"/>
    </source>
</evidence>
<dbReference type="STRING" id="160660.BJI67_09745"/>
<dbReference type="Gene3D" id="3.30.300.70">
    <property type="entry name" value="RimP-like superfamily, N-terminal"/>
    <property type="match status" value="1"/>
</dbReference>
<dbReference type="CDD" id="cd01734">
    <property type="entry name" value="YlxS_C"/>
    <property type="match status" value="1"/>
</dbReference>
<dbReference type="PANTHER" id="PTHR33867">
    <property type="entry name" value="RIBOSOME MATURATION FACTOR RIMP"/>
    <property type="match status" value="1"/>
</dbReference>
<dbReference type="GO" id="GO:0000028">
    <property type="term" value="P:ribosomal small subunit assembly"/>
    <property type="evidence" value="ECO:0007669"/>
    <property type="project" value="TreeGrafter"/>
</dbReference>
<dbReference type="NCBIfam" id="NF000927">
    <property type="entry name" value="PRK00092.1-1"/>
    <property type="match status" value="1"/>
</dbReference>
<reference evidence="6 7" key="1">
    <citation type="journal article" date="2014" name="Genome Announc.">
        <title>Draft Genome Sequence of the Iron-Oxidizing, Acidophilic, and Halotolerant 'Thiobacillus prosperus' Type Strain DSM 5130.</title>
        <authorList>
            <person name="Ossandon F.J."/>
            <person name="Cardenas J.P."/>
            <person name="Corbett M."/>
            <person name="Quatrini R."/>
            <person name="Holmes D.S."/>
            <person name="Watkin E."/>
        </authorList>
    </citation>
    <scope>NUCLEOTIDE SEQUENCE [LARGE SCALE GENOMIC DNA]</scope>
    <source>
        <strain evidence="6 7">DSM 5130</strain>
    </source>
</reference>
<feature type="domain" description="Ribosome maturation factor RimP C-terminal" evidence="5">
    <location>
        <begin position="83"/>
        <end position="148"/>
    </location>
</feature>
<dbReference type="InterPro" id="IPR028989">
    <property type="entry name" value="RimP_N"/>
</dbReference>
<dbReference type="InterPro" id="IPR036847">
    <property type="entry name" value="RimP_C_sf"/>
</dbReference>
<evidence type="ECO:0000256" key="1">
    <source>
        <dbReference type="ARBA" id="ARBA00022490"/>
    </source>
</evidence>
<dbReference type="InterPro" id="IPR028998">
    <property type="entry name" value="RimP_C"/>
</dbReference>
<comment type="subcellular location">
    <subcellularLocation>
        <location evidence="3">Cytoplasm</location>
    </subcellularLocation>
</comment>
<gene>
    <name evidence="3" type="primary">rimP</name>
    <name evidence="6" type="ORF">Thpro_020075</name>
</gene>
<feature type="domain" description="Ribosome maturation factor RimP N-terminal" evidence="4">
    <location>
        <begin position="9"/>
        <end position="80"/>
    </location>
</feature>
<dbReference type="InterPro" id="IPR035956">
    <property type="entry name" value="RimP_N_sf"/>
</dbReference>
<dbReference type="SUPFAM" id="SSF74942">
    <property type="entry name" value="YhbC-like, C-terminal domain"/>
    <property type="match status" value="1"/>
</dbReference>
<dbReference type="OrthoDB" id="9805006at2"/>